<gene>
    <name evidence="1" type="ORF">UFOPK2195_00744</name>
</gene>
<name>A0A6J6L2F6_9ZZZZ</name>
<evidence type="ECO:0000313" key="1">
    <source>
        <dbReference type="EMBL" id="CAB4656031.1"/>
    </source>
</evidence>
<organism evidence="1">
    <name type="scientific">freshwater metagenome</name>
    <dbReference type="NCBI Taxonomy" id="449393"/>
    <lineage>
        <taxon>unclassified sequences</taxon>
        <taxon>metagenomes</taxon>
        <taxon>ecological metagenomes</taxon>
    </lineage>
</organism>
<protein>
    <submittedName>
        <fullName evidence="1">Unannotated protein</fullName>
    </submittedName>
</protein>
<dbReference type="AlphaFoldDB" id="A0A6J6L2F6"/>
<accession>A0A6J6L2F6</accession>
<dbReference type="EMBL" id="CAEZWH010000136">
    <property type="protein sequence ID" value="CAB4656031.1"/>
    <property type="molecule type" value="Genomic_DNA"/>
</dbReference>
<reference evidence="1" key="1">
    <citation type="submission" date="2020-05" db="EMBL/GenBank/DDBJ databases">
        <authorList>
            <person name="Chiriac C."/>
            <person name="Salcher M."/>
            <person name="Ghai R."/>
            <person name="Kavagutti S V."/>
        </authorList>
    </citation>
    <scope>NUCLEOTIDE SEQUENCE</scope>
</reference>
<proteinExistence type="predicted"/>
<sequence length="70" mass="7660">MLYFSIEHFGNGGVNVGRGGEGVANVRRYARPIDHHRDVPQFLINRDRRLAPQVAAVHIGIAQVVTVIGA</sequence>